<keyword evidence="2" id="KW-1185">Reference proteome</keyword>
<sequence length="149" mass="16663">MGIRDRNGLPYDPLKPRIQVALVDDFLLTREALIEAIAVADGSIDCLPFSTPAECARHLSWKFDAIVYYYRECRDGNLDDIAALRMSFPKTPVVVLCHIDMHKLGVLKAAVGRADLNCTVLRPRTMADLLKSLPRPQTVLIATNQNFPK</sequence>
<accession>A0A963YSI9</accession>
<reference evidence="1" key="2">
    <citation type="submission" date="2021-01" db="EMBL/GenBank/DDBJ databases">
        <authorList>
            <person name="Mieszkin S."/>
            <person name="Pouder E."/>
            <person name="Alain K."/>
        </authorList>
    </citation>
    <scope>NUCLEOTIDE SEQUENCE</scope>
    <source>
        <strain evidence="1">HW T2.11</strain>
    </source>
</reference>
<comment type="caution">
    <text evidence="1">The sequence shown here is derived from an EMBL/GenBank/DDBJ whole genome shotgun (WGS) entry which is preliminary data.</text>
</comment>
<protein>
    <submittedName>
        <fullName evidence="1">Uncharacterized protein</fullName>
    </submittedName>
</protein>
<proteinExistence type="predicted"/>
<evidence type="ECO:0000313" key="1">
    <source>
        <dbReference type="EMBL" id="MCB8875919.1"/>
    </source>
</evidence>
<organism evidence="1 2">
    <name type="scientific">Acidisoma silvae</name>
    <dbReference type="NCBI Taxonomy" id="2802396"/>
    <lineage>
        <taxon>Bacteria</taxon>
        <taxon>Pseudomonadati</taxon>
        <taxon>Pseudomonadota</taxon>
        <taxon>Alphaproteobacteria</taxon>
        <taxon>Acetobacterales</taxon>
        <taxon>Acidocellaceae</taxon>
        <taxon>Acidisoma</taxon>
    </lineage>
</organism>
<dbReference type="Proteomes" id="UP000708298">
    <property type="component" value="Unassembled WGS sequence"/>
</dbReference>
<dbReference type="RefSeq" id="WP_227321562.1">
    <property type="nucleotide sequence ID" value="NZ_JAESVB010000004.1"/>
</dbReference>
<reference evidence="1" key="1">
    <citation type="journal article" date="2021" name="Microorganisms">
        <title>Acidisoma silvae sp. nov. and Acidisomacellulosilytica sp. nov., Two Acidophilic Bacteria Isolated from Decaying Wood, Hydrolyzing Cellulose and Producing Poly-3-hydroxybutyrate.</title>
        <authorList>
            <person name="Mieszkin S."/>
            <person name="Pouder E."/>
            <person name="Uroz S."/>
            <person name="Simon-Colin C."/>
            <person name="Alain K."/>
        </authorList>
    </citation>
    <scope>NUCLEOTIDE SEQUENCE</scope>
    <source>
        <strain evidence="1">HW T2.11</strain>
    </source>
</reference>
<name>A0A963YSI9_9PROT</name>
<dbReference type="EMBL" id="JAESVB010000004">
    <property type="protein sequence ID" value="MCB8875919.1"/>
    <property type="molecule type" value="Genomic_DNA"/>
</dbReference>
<dbReference type="AlphaFoldDB" id="A0A963YSI9"/>
<evidence type="ECO:0000313" key="2">
    <source>
        <dbReference type="Proteomes" id="UP000708298"/>
    </source>
</evidence>
<gene>
    <name evidence="1" type="ORF">ASILVAE211_12065</name>
</gene>